<proteinExistence type="predicted"/>
<accession>A0ABW8ETC6</accession>
<organism evidence="2 3">
    <name type="scientific">Herbaspirillum chlorophenolicum</name>
    <dbReference type="NCBI Taxonomy" id="211589"/>
    <lineage>
        <taxon>Bacteria</taxon>
        <taxon>Pseudomonadati</taxon>
        <taxon>Pseudomonadota</taxon>
        <taxon>Betaproteobacteria</taxon>
        <taxon>Burkholderiales</taxon>
        <taxon>Oxalobacteraceae</taxon>
        <taxon>Herbaspirillum</taxon>
    </lineage>
</organism>
<dbReference type="Proteomes" id="UP001617427">
    <property type="component" value="Unassembled WGS sequence"/>
</dbReference>
<evidence type="ECO:0000313" key="3">
    <source>
        <dbReference type="Proteomes" id="UP001617427"/>
    </source>
</evidence>
<name>A0ABW8ETC6_9BURK</name>
<feature type="region of interest" description="Disordered" evidence="1">
    <location>
        <begin position="1"/>
        <end position="45"/>
    </location>
</feature>
<evidence type="ECO:0000256" key="1">
    <source>
        <dbReference type="SAM" id="MobiDB-lite"/>
    </source>
</evidence>
<dbReference type="EMBL" id="JBIUZV010000001">
    <property type="protein sequence ID" value="MFJ3044711.1"/>
    <property type="molecule type" value="Genomic_DNA"/>
</dbReference>
<sequence length="690" mass="78267">MFPTTSRKTSFDPIPDSSPPTSQAQAKQVVVPTASSGTVRGPENSGRVFVQTKLAEKNLHSPHRSKPFLANSVNLCRETGLLLSKPRLSSETPTVIATTYGDRGTHSRAANVAANLVLDLNLMFEEKLQHAIEHEPHFTAELKKIIELIHKQLDIESIVLPPDTPLGKEHRSSRLDFLFNKFQNYFPLEPLKRLFEERDGSDSTITAFLAKHPISKDVDETEKASVIGYMKLLKMLFGQFPYFGGSVEYKQGIENSMEYWIYHLSTITRDPDRSIPIGKNCYGHLLLKPLADYRTRESGLVPLMNQRNLGTGVAEAEWNELSKAMKKSLENGVYQFREKRLPERSGKHIQDEKYSRKFNKLMSGIAKETGKPSDQLSIEEIWTAANEDERKFLYGDIAEIPWSDAHLHGGESFEQTYNTHINAEELDYRHPLVTSEREVGLMNVAGVHGNILEKPEVACEKYIKEIRRKLNIPRDSAEFHIRDSEFGIHYSSDFLKRDFISKQKDWYDSAYNNQRPIVGGMSGHTLGYLNLYCAAVDKWAAQRKEQKDQPIPFPSLETFRAILLAALIGNKRHHSYDEVMAASVGMKFATDQGPGLTYKDRVGYRDIFQSSDPALQQCARHAAAEVDQVYLALEYDTVLSAIELNQSGLRKNLEEPVKQYFQALRSGDADQIVEAKIEIEEKINDKINDL</sequence>
<keyword evidence="3" id="KW-1185">Reference proteome</keyword>
<reference evidence="2 3" key="1">
    <citation type="submission" date="2024-10" db="EMBL/GenBank/DDBJ databases">
        <title>The Natural Products Discovery Center: Release of the First 8490 Sequenced Strains for Exploring Actinobacteria Biosynthetic Diversity.</title>
        <authorList>
            <person name="Kalkreuter E."/>
            <person name="Kautsar S.A."/>
            <person name="Yang D."/>
            <person name="Bader C.D."/>
            <person name="Teijaro C.N."/>
            <person name="Fluegel L."/>
            <person name="Davis C.M."/>
            <person name="Simpson J.R."/>
            <person name="Lauterbach L."/>
            <person name="Steele A.D."/>
            <person name="Gui C."/>
            <person name="Meng S."/>
            <person name="Li G."/>
            <person name="Viehrig K."/>
            <person name="Ye F."/>
            <person name="Su P."/>
            <person name="Kiefer A.F."/>
            <person name="Nichols A."/>
            <person name="Cepeda A.J."/>
            <person name="Yan W."/>
            <person name="Fan B."/>
            <person name="Jiang Y."/>
            <person name="Adhikari A."/>
            <person name="Zheng C.-J."/>
            <person name="Schuster L."/>
            <person name="Cowan T.M."/>
            <person name="Smanski M.J."/>
            <person name="Chevrette M.G."/>
            <person name="De Carvalho L.P.S."/>
            <person name="Shen B."/>
        </authorList>
    </citation>
    <scope>NUCLEOTIDE SEQUENCE [LARGE SCALE GENOMIC DNA]</scope>
    <source>
        <strain evidence="2 3">NPDC087045</strain>
    </source>
</reference>
<evidence type="ECO:0000313" key="2">
    <source>
        <dbReference type="EMBL" id="MFJ3044711.1"/>
    </source>
</evidence>
<dbReference type="RefSeq" id="WP_402698200.1">
    <property type="nucleotide sequence ID" value="NZ_JBIUZV010000001.1"/>
</dbReference>
<gene>
    <name evidence="2" type="ORF">ACIPEN_02665</name>
</gene>
<comment type="caution">
    <text evidence="2">The sequence shown here is derived from an EMBL/GenBank/DDBJ whole genome shotgun (WGS) entry which is preliminary data.</text>
</comment>
<protein>
    <submittedName>
        <fullName evidence="2">Uncharacterized protein</fullName>
    </submittedName>
</protein>